<feature type="transmembrane region" description="Helical" evidence="6">
    <location>
        <begin position="365"/>
        <end position="384"/>
    </location>
</feature>
<keyword evidence="4 6" id="KW-1133">Transmembrane helix</keyword>
<evidence type="ECO:0000313" key="8">
    <source>
        <dbReference type="Proteomes" id="UP000216020"/>
    </source>
</evidence>
<evidence type="ECO:0000256" key="1">
    <source>
        <dbReference type="ARBA" id="ARBA00004651"/>
    </source>
</evidence>
<evidence type="ECO:0000256" key="2">
    <source>
        <dbReference type="ARBA" id="ARBA00022475"/>
    </source>
</evidence>
<feature type="transmembrane region" description="Helical" evidence="6">
    <location>
        <begin position="153"/>
        <end position="173"/>
    </location>
</feature>
<feature type="transmembrane region" description="Helical" evidence="6">
    <location>
        <begin position="12"/>
        <end position="39"/>
    </location>
</feature>
<feature type="transmembrane region" description="Helical" evidence="6">
    <location>
        <begin position="336"/>
        <end position="358"/>
    </location>
</feature>
<keyword evidence="3 6" id="KW-0812">Transmembrane</keyword>
<comment type="caution">
    <text evidence="7">The sequence shown here is derived from an EMBL/GenBank/DDBJ whole genome shotgun (WGS) entry which is preliminary data.</text>
</comment>
<feature type="transmembrane region" description="Helical" evidence="6">
    <location>
        <begin position="179"/>
        <end position="197"/>
    </location>
</feature>
<evidence type="ECO:0000256" key="3">
    <source>
        <dbReference type="ARBA" id="ARBA00022692"/>
    </source>
</evidence>
<evidence type="ECO:0000313" key="7">
    <source>
        <dbReference type="EMBL" id="OZI30204.1"/>
    </source>
</evidence>
<proteinExistence type="predicted"/>
<name>A0A261RYN3_9BORD</name>
<dbReference type="GO" id="GO:0005886">
    <property type="term" value="C:plasma membrane"/>
    <property type="evidence" value="ECO:0007669"/>
    <property type="project" value="UniProtKB-SubCell"/>
</dbReference>
<protein>
    <submittedName>
        <fullName evidence="7">Capsular biosynthesis protein</fullName>
    </submittedName>
</protein>
<feature type="transmembrane region" description="Helical" evidence="6">
    <location>
        <begin position="121"/>
        <end position="141"/>
    </location>
</feature>
<feature type="transmembrane region" description="Helical" evidence="6">
    <location>
        <begin position="45"/>
        <end position="75"/>
    </location>
</feature>
<keyword evidence="5 6" id="KW-0472">Membrane</keyword>
<sequence>MSQPRSSASSIARLFGSSIVDQAMLSAANFGVGLILIRYAPEAQYGFYILAFNTMILLTTLQGTFIGTPMVIRLPSLDEAQRRHWMGSLLRDQKRWGLSGGLLALAAACGGWATGLLDRQSAAVVVAATALILAALYREYLRGILLMYRRPHQVLAADAVYVVVLLAGCALAVRTPMAAVGALLAGMLAALACARLLRRNLATDIDGGAAPGRLHEIARVGAWAASGGVIYWLFNQGYNFLTAATLDLTAVAALAATRLTLMPINLLLAGMQKQLAPLASHWMHQMGARRTLRRLMLFSLALGVITLVHGIVIWLLRDWIFLDLMRKDFPQRNTLLLLWCALFILMVMREPVMMVAVLRQRFQALSGAALACAILSLGISYAAMLQVGPMGAAIGILAGEACYCASVIVLVLREVRKDDAATRSPNERQGAH</sequence>
<reference evidence="8" key="1">
    <citation type="submission" date="2017-05" db="EMBL/GenBank/DDBJ databases">
        <title>Complete and WGS of Bordetella genogroups.</title>
        <authorList>
            <person name="Spilker T."/>
            <person name="Lipuma J."/>
        </authorList>
    </citation>
    <scope>NUCLEOTIDE SEQUENCE [LARGE SCALE GENOMIC DNA]</scope>
    <source>
        <strain evidence="8">AU16122</strain>
    </source>
</reference>
<gene>
    <name evidence="7" type="ORF">CAL29_19290</name>
</gene>
<keyword evidence="8" id="KW-1185">Reference proteome</keyword>
<feature type="transmembrane region" description="Helical" evidence="6">
    <location>
        <begin position="217"/>
        <end position="234"/>
    </location>
</feature>
<comment type="subcellular location">
    <subcellularLocation>
        <location evidence="1">Cell membrane</location>
        <topology evidence="1">Multi-pass membrane protein</topology>
    </subcellularLocation>
</comment>
<evidence type="ECO:0000256" key="5">
    <source>
        <dbReference type="ARBA" id="ARBA00023136"/>
    </source>
</evidence>
<accession>A0A261RYN3</accession>
<evidence type="ECO:0000256" key="6">
    <source>
        <dbReference type="SAM" id="Phobius"/>
    </source>
</evidence>
<feature type="transmembrane region" description="Helical" evidence="6">
    <location>
        <begin position="240"/>
        <end position="261"/>
    </location>
</feature>
<evidence type="ECO:0000256" key="4">
    <source>
        <dbReference type="ARBA" id="ARBA00022989"/>
    </source>
</evidence>
<feature type="transmembrane region" description="Helical" evidence="6">
    <location>
        <begin position="390"/>
        <end position="412"/>
    </location>
</feature>
<dbReference type="InterPro" id="IPR050833">
    <property type="entry name" value="Poly_Biosynth_Transport"/>
</dbReference>
<feature type="transmembrane region" description="Helical" evidence="6">
    <location>
        <begin position="295"/>
        <end position="316"/>
    </location>
</feature>
<organism evidence="7 8">
    <name type="scientific">Bordetella genomosp. 10</name>
    <dbReference type="NCBI Taxonomy" id="1416804"/>
    <lineage>
        <taxon>Bacteria</taxon>
        <taxon>Pseudomonadati</taxon>
        <taxon>Pseudomonadota</taxon>
        <taxon>Betaproteobacteria</taxon>
        <taxon>Burkholderiales</taxon>
        <taxon>Alcaligenaceae</taxon>
        <taxon>Bordetella</taxon>
    </lineage>
</organism>
<keyword evidence="2" id="KW-1003">Cell membrane</keyword>
<dbReference type="EMBL" id="NEVM01000005">
    <property type="protein sequence ID" value="OZI30204.1"/>
    <property type="molecule type" value="Genomic_DNA"/>
</dbReference>
<dbReference type="RefSeq" id="WP_094854640.1">
    <property type="nucleotide sequence ID" value="NZ_NEVM01000005.1"/>
</dbReference>
<dbReference type="Proteomes" id="UP000216020">
    <property type="component" value="Unassembled WGS sequence"/>
</dbReference>
<dbReference type="PANTHER" id="PTHR30250">
    <property type="entry name" value="PST FAMILY PREDICTED COLANIC ACID TRANSPORTER"/>
    <property type="match status" value="1"/>
</dbReference>
<dbReference type="OrthoDB" id="7056654at2"/>
<dbReference type="PANTHER" id="PTHR30250:SF11">
    <property type="entry name" value="O-ANTIGEN TRANSPORTER-RELATED"/>
    <property type="match status" value="1"/>
</dbReference>
<dbReference type="AlphaFoldDB" id="A0A261RYN3"/>